<dbReference type="GO" id="GO:0006302">
    <property type="term" value="P:double-strand break repair"/>
    <property type="evidence" value="ECO:0007669"/>
    <property type="project" value="TreeGrafter"/>
</dbReference>
<dbReference type="AlphaFoldDB" id="A0A2S7RXF2"/>
<dbReference type="InterPro" id="IPR012337">
    <property type="entry name" value="RNaseH-like_sf"/>
</dbReference>
<evidence type="ECO:0000256" key="11">
    <source>
        <dbReference type="ARBA" id="ARBA00022839"/>
    </source>
</evidence>
<evidence type="ECO:0000256" key="1">
    <source>
        <dbReference type="ARBA" id="ARBA00007705"/>
    </source>
</evidence>
<dbReference type="InterPro" id="IPR019760">
    <property type="entry name" value="DNA-dir_DNA_pol_A_CS"/>
</dbReference>
<dbReference type="InterPro" id="IPR043502">
    <property type="entry name" value="DNA/RNA_pol_sf"/>
</dbReference>
<dbReference type="Gene3D" id="3.30.70.370">
    <property type="match status" value="1"/>
</dbReference>
<feature type="domain" description="DNA-directed DNA polymerase family A palm" evidence="20">
    <location>
        <begin position="637"/>
        <end position="845"/>
    </location>
</feature>
<dbReference type="NCBIfam" id="TIGR00593">
    <property type="entry name" value="pola"/>
    <property type="match status" value="1"/>
</dbReference>
<comment type="similarity">
    <text evidence="1 17">Belongs to the DNA polymerase type-A family.</text>
</comment>
<evidence type="ECO:0000256" key="10">
    <source>
        <dbReference type="ARBA" id="ARBA00022801"/>
    </source>
</evidence>
<dbReference type="GO" id="GO:0003887">
    <property type="term" value="F:DNA-directed DNA polymerase activity"/>
    <property type="evidence" value="ECO:0007669"/>
    <property type="project" value="UniProtKB-UniRule"/>
</dbReference>
<dbReference type="FunFam" id="1.10.150.20:FF:000003">
    <property type="entry name" value="DNA polymerase I"/>
    <property type="match status" value="1"/>
</dbReference>
<comment type="catalytic activity">
    <reaction evidence="15 17">
        <text>DNA(n) + a 2'-deoxyribonucleoside 5'-triphosphate = DNA(n+1) + diphosphate</text>
        <dbReference type="Rhea" id="RHEA:22508"/>
        <dbReference type="Rhea" id="RHEA-COMP:17339"/>
        <dbReference type="Rhea" id="RHEA-COMP:17340"/>
        <dbReference type="ChEBI" id="CHEBI:33019"/>
        <dbReference type="ChEBI" id="CHEBI:61560"/>
        <dbReference type="ChEBI" id="CHEBI:173112"/>
        <dbReference type="EC" id="2.7.7.7"/>
    </reaction>
</comment>
<dbReference type="SUPFAM" id="SSF47807">
    <property type="entry name" value="5' to 3' exonuclease, C-terminal subdomain"/>
    <property type="match status" value="1"/>
</dbReference>
<evidence type="ECO:0000313" key="21">
    <source>
        <dbReference type="EMBL" id="PQF24756.1"/>
    </source>
</evidence>
<dbReference type="EMBL" id="PUAP01000010">
    <property type="protein sequence ID" value="PQF24756.1"/>
    <property type="molecule type" value="Genomic_DNA"/>
</dbReference>
<evidence type="ECO:0000256" key="16">
    <source>
        <dbReference type="NCBIfam" id="TIGR00593"/>
    </source>
</evidence>
<dbReference type="Pfam" id="PF02739">
    <property type="entry name" value="5_3_exonuc_N"/>
    <property type="match status" value="1"/>
</dbReference>
<accession>A0A2S7RXF2</accession>
<dbReference type="Gene3D" id="3.40.50.1010">
    <property type="entry name" value="5'-nuclease"/>
    <property type="match status" value="1"/>
</dbReference>
<keyword evidence="8" id="KW-0540">Nuclease</keyword>
<evidence type="ECO:0000259" key="18">
    <source>
        <dbReference type="SMART" id="SM00474"/>
    </source>
</evidence>
<dbReference type="GO" id="GO:0008409">
    <property type="term" value="F:5'-3' exonuclease activity"/>
    <property type="evidence" value="ECO:0007669"/>
    <property type="project" value="InterPro"/>
</dbReference>
<feature type="domain" description="5'-3' exonuclease" evidence="19">
    <location>
        <begin position="4"/>
        <end position="268"/>
    </location>
</feature>
<keyword evidence="7 17" id="KW-0235">DNA replication</keyword>
<dbReference type="InterPro" id="IPR001098">
    <property type="entry name" value="DNA-dir_DNA_pol_A_palm_dom"/>
</dbReference>
<dbReference type="FunFam" id="1.20.1060.10:FF:000001">
    <property type="entry name" value="DNA polymerase I"/>
    <property type="match status" value="1"/>
</dbReference>
<dbReference type="NCBIfam" id="NF004397">
    <property type="entry name" value="PRK05755.1"/>
    <property type="match status" value="1"/>
</dbReference>
<evidence type="ECO:0000256" key="9">
    <source>
        <dbReference type="ARBA" id="ARBA00022763"/>
    </source>
</evidence>
<gene>
    <name evidence="17" type="primary">polA</name>
    <name evidence="21" type="ORF">CUS89_02935</name>
</gene>
<keyword evidence="14 17" id="KW-0234">DNA repair</keyword>
<dbReference type="PROSITE" id="PS00447">
    <property type="entry name" value="DNA_POLYMERASE_A"/>
    <property type="match status" value="1"/>
</dbReference>
<keyword evidence="6 17" id="KW-0548">Nucleotidyltransferase</keyword>
<dbReference type="SMART" id="SM00475">
    <property type="entry name" value="53EXOc"/>
    <property type="match status" value="1"/>
</dbReference>
<dbReference type="InterPro" id="IPR054690">
    <property type="entry name" value="DNA_polI_exonuclease"/>
</dbReference>
<proteinExistence type="inferred from homology"/>
<dbReference type="Pfam" id="PF01367">
    <property type="entry name" value="5_3_exonuc"/>
    <property type="match status" value="1"/>
</dbReference>
<dbReference type="InterPro" id="IPR029060">
    <property type="entry name" value="PIN-like_dom_sf"/>
</dbReference>
<evidence type="ECO:0000313" key="22">
    <source>
        <dbReference type="Proteomes" id="UP000237934"/>
    </source>
</evidence>
<feature type="domain" description="3'-5' exonuclease" evidence="18">
    <location>
        <begin position="300"/>
        <end position="471"/>
    </location>
</feature>
<dbReference type="CDD" id="cd08637">
    <property type="entry name" value="DNA_pol_A_pol_I_C"/>
    <property type="match status" value="1"/>
</dbReference>
<name>A0A2S7RXF2_ENTMU</name>
<dbReference type="SUPFAM" id="SSF56672">
    <property type="entry name" value="DNA/RNA polymerases"/>
    <property type="match status" value="1"/>
</dbReference>
<dbReference type="GO" id="GO:0006261">
    <property type="term" value="P:DNA-templated DNA replication"/>
    <property type="evidence" value="ECO:0007669"/>
    <property type="project" value="UniProtKB-UniRule"/>
</dbReference>
<evidence type="ECO:0000256" key="4">
    <source>
        <dbReference type="ARBA" id="ARBA00020311"/>
    </source>
</evidence>
<evidence type="ECO:0000256" key="17">
    <source>
        <dbReference type="RuleBase" id="RU004460"/>
    </source>
</evidence>
<dbReference type="Pfam" id="PF22619">
    <property type="entry name" value="DNA_polI_exo1"/>
    <property type="match status" value="1"/>
</dbReference>
<dbReference type="FunFam" id="3.40.50.1010:FF:000001">
    <property type="entry name" value="DNA polymerase I"/>
    <property type="match status" value="1"/>
</dbReference>
<dbReference type="FunFam" id="1.10.150.20:FF:000002">
    <property type="entry name" value="DNA polymerase I"/>
    <property type="match status" value="1"/>
</dbReference>
<keyword evidence="11" id="KW-0269">Exonuclease</keyword>
<dbReference type="CDD" id="cd09898">
    <property type="entry name" value="H3TH_53EXO"/>
    <property type="match status" value="1"/>
</dbReference>
<dbReference type="Proteomes" id="UP000237934">
    <property type="component" value="Unassembled WGS sequence"/>
</dbReference>
<dbReference type="Gene3D" id="1.20.1060.10">
    <property type="entry name" value="Taq DNA Polymerase, Chain T, domain 4"/>
    <property type="match status" value="1"/>
</dbReference>
<dbReference type="Gene3D" id="3.30.420.10">
    <property type="entry name" value="Ribonuclease H-like superfamily/Ribonuclease H"/>
    <property type="match status" value="1"/>
</dbReference>
<evidence type="ECO:0000259" key="20">
    <source>
        <dbReference type="SMART" id="SM00482"/>
    </source>
</evidence>
<dbReference type="CDD" id="cd06140">
    <property type="entry name" value="DNA_polA_I_Bacillus_like_exo"/>
    <property type="match status" value="1"/>
</dbReference>
<keyword evidence="12 17" id="KW-0239">DNA-directed DNA polymerase</keyword>
<dbReference type="InterPro" id="IPR036397">
    <property type="entry name" value="RNaseH_sf"/>
</dbReference>
<dbReference type="InterPro" id="IPR002298">
    <property type="entry name" value="DNA_polymerase_A"/>
</dbReference>
<dbReference type="Pfam" id="PF00476">
    <property type="entry name" value="DNA_pol_A"/>
    <property type="match status" value="1"/>
</dbReference>
<keyword evidence="13 17" id="KW-0238">DNA-binding</keyword>
<dbReference type="PRINTS" id="PR00868">
    <property type="entry name" value="DNAPOLI"/>
</dbReference>
<keyword evidence="9 17" id="KW-0227">DNA damage</keyword>
<evidence type="ECO:0000256" key="14">
    <source>
        <dbReference type="ARBA" id="ARBA00023204"/>
    </source>
</evidence>
<dbReference type="SMART" id="SM00482">
    <property type="entry name" value="POLAc"/>
    <property type="match status" value="1"/>
</dbReference>
<dbReference type="Gene3D" id="1.10.150.20">
    <property type="entry name" value="5' to 3' exonuclease, C-terminal subdomain"/>
    <property type="match status" value="2"/>
</dbReference>
<dbReference type="SMART" id="SM00474">
    <property type="entry name" value="35EXOc"/>
    <property type="match status" value="1"/>
</dbReference>
<dbReference type="InterPro" id="IPR020045">
    <property type="entry name" value="DNA_polI_H3TH"/>
</dbReference>
<reference evidence="21 22" key="1">
    <citation type="journal article" date="2018" name="Pathog. Dis.">
        <title>Whole-genome sequencing based characterization of antimicrobial resistance in Enterococcus.</title>
        <authorList>
            <person name="Tyson G."/>
        </authorList>
    </citation>
    <scope>NUCLEOTIDE SEQUENCE [LARGE SCALE GENOMIC DNA]</scope>
    <source>
        <strain evidence="21 22">CVM N55263</strain>
    </source>
</reference>
<evidence type="ECO:0000256" key="12">
    <source>
        <dbReference type="ARBA" id="ARBA00022932"/>
    </source>
</evidence>
<keyword evidence="5 17" id="KW-0808">Transferase</keyword>
<dbReference type="InterPro" id="IPR002421">
    <property type="entry name" value="5-3_exonuclease"/>
</dbReference>
<dbReference type="InterPro" id="IPR002562">
    <property type="entry name" value="3'-5'_exonuclease_dom"/>
</dbReference>
<dbReference type="CDD" id="cd09859">
    <property type="entry name" value="PIN_53EXO"/>
    <property type="match status" value="1"/>
</dbReference>
<dbReference type="GO" id="GO:0003677">
    <property type="term" value="F:DNA binding"/>
    <property type="evidence" value="ECO:0007669"/>
    <property type="project" value="UniProtKB-UniRule"/>
</dbReference>
<organism evidence="21 22">
    <name type="scientific">Enterococcus mundtii</name>
    <dbReference type="NCBI Taxonomy" id="53346"/>
    <lineage>
        <taxon>Bacteria</taxon>
        <taxon>Bacillati</taxon>
        <taxon>Bacillota</taxon>
        <taxon>Bacilli</taxon>
        <taxon>Lactobacillales</taxon>
        <taxon>Enterococcaceae</taxon>
        <taxon>Enterococcus</taxon>
    </lineage>
</organism>
<sequence>MTKNKLLLVDGNSVAFRAFFALHNSLERFKNRNGLHTNAIYAFHNMFENVMQKEQPTHVLVAFDAGKTTFRTEMYAEYKGGRSKTPGEFKEQMPYIRELLTGLGVKYYELPNYEADDIIGTLAEKVDKETFDVVVLSGDRDLTQLASKEIKVDITVKGVSDIESYTPEHVAEKYDGLTPKQIIDMKGLAGDASDNIPGVTKIGEKTAIKLLNQYGSVEGIYEHIDEMKQSKMKENLINDKEQAFLSKKLATIDTDAPVEVDIDSLEYQGKDLDKLVPFFKEMDFKQFLANLDVVEEQVEMKDILFEVVHEYDESMFQTNMALYVEMMGDNYHTEDIVGVAWGTSEKIYVTDDLAIFENEAFLSWIRDKTRLKNVYDAKRTYVALNRYATKLQGIDFDVLLGAYLLDTNEKSEDIEGIATHYGYHDIQSDESIYGKGAKKGLPEDEEVFFAHLARKVSAINGLTPKLSQELAEKNQEDLFRKMELPLSIILAEMEISGIKVDATRLQEMKIEFSDRLREIERKIYEEAGEEFNLNSPKQLGVILFEKMGLPVIKKTKTGYSTAVDVLEQLREQAPIVDDILIYRQIAKIQSTYVEGLLKVIQSDGKVHTRYVQTLTQTGRLSSVDPNLQNIPIRLDEGRKIRQAFVPRNKDWLIYSSDYSQIELRVLAHISDDEHLKAAFLEGQDIHSSTAMRVFGIEKAEDVTPNMRRQAKAVNFGIVYGISDYGLSQNLGITRKAAQQYIDTYFEKYPGVKEYMERIVREAKDQGFVETLYHRRRYLPDINSRNYNIRSFAERTAINTPIQGSAADILKIAMIELDKRLKESDLQATMLLQVHDELVFEVPESELEMLDKLVSEVMEQAVSLHVPLITDSSWGKTWYEAK</sequence>
<dbReference type="PANTHER" id="PTHR10133:SF27">
    <property type="entry name" value="DNA POLYMERASE NU"/>
    <property type="match status" value="1"/>
</dbReference>
<evidence type="ECO:0000256" key="3">
    <source>
        <dbReference type="ARBA" id="ARBA00012417"/>
    </source>
</evidence>
<dbReference type="SUPFAM" id="SSF88723">
    <property type="entry name" value="PIN domain-like"/>
    <property type="match status" value="1"/>
</dbReference>
<dbReference type="InterPro" id="IPR020046">
    <property type="entry name" value="5-3_exonucl_a-hlix_arch_N"/>
</dbReference>
<evidence type="ECO:0000256" key="15">
    <source>
        <dbReference type="ARBA" id="ARBA00049244"/>
    </source>
</evidence>
<keyword evidence="10" id="KW-0378">Hydrolase</keyword>
<dbReference type="EC" id="2.7.7.7" evidence="3 16"/>
<dbReference type="GO" id="GO:0008408">
    <property type="term" value="F:3'-5' exonuclease activity"/>
    <property type="evidence" value="ECO:0007669"/>
    <property type="project" value="InterPro"/>
</dbReference>
<dbReference type="InterPro" id="IPR018320">
    <property type="entry name" value="DNA_polymerase_1"/>
</dbReference>
<dbReference type="InterPro" id="IPR008918">
    <property type="entry name" value="HhH2"/>
</dbReference>
<comment type="subunit">
    <text evidence="2 17">Single-chain monomer with multiple functions.</text>
</comment>
<dbReference type="RefSeq" id="WP_104870982.1">
    <property type="nucleotide sequence ID" value="NZ_PUAP01000010.1"/>
</dbReference>
<protein>
    <recommendedName>
        <fullName evidence="4 16">DNA polymerase I</fullName>
        <ecNumber evidence="3 16">2.7.7.7</ecNumber>
    </recommendedName>
</protein>
<evidence type="ECO:0000256" key="7">
    <source>
        <dbReference type="ARBA" id="ARBA00022705"/>
    </source>
</evidence>
<evidence type="ECO:0000259" key="19">
    <source>
        <dbReference type="SMART" id="SM00475"/>
    </source>
</evidence>
<comment type="caution">
    <text evidence="21">The sequence shown here is derived from an EMBL/GenBank/DDBJ whole genome shotgun (WGS) entry which is preliminary data.</text>
</comment>
<evidence type="ECO:0000256" key="8">
    <source>
        <dbReference type="ARBA" id="ARBA00022722"/>
    </source>
</evidence>
<evidence type="ECO:0000256" key="2">
    <source>
        <dbReference type="ARBA" id="ARBA00011541"/>
    </source>
</evidence>
<dbReference type="SMART" id="SM00279">
    <property type="entry name" value="HhH2"/>
    <property type="match status" value="1"/>
</dbReference>
<dbReference type="InterPro" id="IPR036279">
    <property type="entry name" value="5-3_exonuclease_C_sf"/>
</dbReference>
<dbReference type="PANTHER" id="PTHR10133">
    <property type="entry name" value="DNA POLYMERASE I"/>
    <property type="match status" value="1"/>
</dbReference>
<dbReference type="SUPFAM" id="SSF53098">
    <property type="entry name" value="Ribonuclease H-like"/>
    <property type="match status" value="1"/>
</dbReference>
<evidence type="ECO:0000256" key="6">
    <source>
        <dbReference type="ARBA" id="ARBA00022695"/>
    </source>
</evidence>
<evidence type="ECO:0000256" key="13">
    <source>
        <dbReference type="ARBA" id="ARBA00023125"/>
    </source>
</evidence>
<evidence type="ECO:0000256" key="5">
    <source>
        <dbReference type="ARBA" id="ARBA00022679"/>
    </source>
</evidence>